<feature type="domain" description="AsmA" evidence="2">
    <location>
        <begin position="1"/>
        <end position="213"/>
    </location>
</feature>
<sequence>MRRVLTTLMILLVVLVVLVAGLSALVLLVNPNDFRAYMVRQVEARSGYELKLDGPLRWHVWPQLSILSGRMSLTAPGAAQPLVTADNMRLDVALIPLLSHQLQVEQVMLKGAVIQLTPQTEAVRQADAPVAPRENTLPDVPSDTGWSFDIGNLKVADSVLVFQHEDDEQITVRNINLRMEQDANHHATMEFSGRINRNQRDLNLSMNANVNASDYPHQLTADVQQLNWQLTGADLPTKGIVGQGTMQAVWHEERKQLELNALNLQANDSTLKGQASVTLDEKPRWVLDLQFDRLNLENLLPPQPVNATDEGGTQVGQSQGTQSRPVISSNLDQPDYNGLRGFTADILLKANSVRWRGIDFTDVSSQMFNHNGLLVISELSGKMGAGNLSLPGTLDVRKNVASAAFQPRLENVEIGTILKAFNYPIALTGQLSLAGDFSGTKIDADAFRRSWQGQAHVELKDSRMEGLNFQQLVQQAVERSSSVKANENYDSATRLDSFTSELALDNGQLSLDEMQGTSSLLALTGTGALDLVKETADTRFNVRVKAGWEGEGQLVEFLKETPIPLRVYGKWQELNYSLQVDQILRKHLQDEAKRRLNDWADRNKESQSGKDVKKLLDKL</sequence>
<evidence type="ECO:0000256" key="1">
    <source>
        <dbReference type="SAM" id="MobiDB-lite"/>
    </source>
</evidence>
<dbReference type="Proteomes" id="UP001229386">
    <property type="component" value="Chromosome"/>
</dbReference>
<dbReference type="PANTHER" id="PTHR30441:SF4">
    <property type="entry name" value="PROTEIN ASMA"/>
    <property type="match status" value="1"/>
</dbReference>
<feature type="domain" description="AsmA" evidence="2">
    <location>
        <begin position="223"/>
        <end position="511"/>
    </location>
</feature>
<dbReference type="Pfam" id="PF05170">
    <property type="entry name" value="AsmA"/>
    <property type="match status" value="2"/>
</dbReference>
<dbReference type="PANTHER" id="PTHR30441">
    <property type="entry name" value="DUF748 DOMAIN-CONTAINING PROTEIN"/>
    <property type="match status" value="1"/>
</dbReference>
<feature type="compositionally biased region" description="Low complexity" evidence="1">
    <location>
        <begin position="311"/>
        <end position="323"/>
    </location>
</feature>
<protein>
    <submittedName>
        <fullName evidence="3">Outer membrane assembly protein AsmA</fullName>
    </submittedName>
</protein>
<dbReference type="GO" id="GO:0005886">
    <property type="term" value="C:plasma membrane"/>
    <property type="evidence" value="ECO:0007669"/>
    <property type="project" value="TreeGrafter"/>
</dbReference>
<dbReference type="GO" id="GO:0090313">
    <property type="term" value="P:regulation of protein targeting to membrane"/>
    <property type="evidence" value="ECO:0007669"/>
    <property type="project" value="TreeGrafter"/>
</dbReference>
<accession>A0AAX3YYP5</accession>
<proteinExistence type="predicted"/>
<evidence type="ECO:0000313" key="3">
    <source>
        <dbReference type="EMBL" id="WMB09799.1"/>
    </source>
</evidence>
<dbReference type="InterPro" id="IPR007844">
    <property type="entry name" value="AsmA"/>
</dbReference>
<gene>
    <name evidence="3" type="primary">asmA</name>
    <name evidence="3" type="ORF">QPR60_14535</name>
</gene>
<evidence type="ECO:0000313" key="4">
    <source>
        <dbReference type="Proteomes" id="UP001229386"/>
    </source>
</evidence>
<feature type="region of interest" description="Disordered" evidence="1">
    <location>
        <begin position="304"/>
        <end position="332"/>
    </location>
</feature>
<evidence type="ECO:0000259" key="2">
    <source>
        <dbReference type="Pfam" id="PF05170"/>
    </source>
</evidence>
<reference evidence="3" key="1">
    <citation type="journal article" date="2023" name="J. Antimicrob. Chemother.">
        <title>Emergence of OXA-48-producing Enterobacter hormaechei in a Swiss companion animal clinic and their genetic relationship to clinical human isolates.</title>
        <authorList>
            <person name="Dona V."/>
            <person name="Nordmann P."/>
            <person name="Kittl S."/>
            <person name="Schuller S."/>
            <person name="Bouvier M."/>
            <person name="Poirel L."/>
            <person name="Endimiani A."/>
            <person name="Perreten V."/>
        </authorList>
    </citation>
    <scope>NUCLEOTIDE SEQUENCE</scope>
    <source>
        <strain evidence="3">Ehh_25</strain>
    </source>
</reference>
<dbReference type="EMBL" id="CP126746">
    <property type="protein sequence ID" value="WMB09799.1"/>
    <property type="molecule type" value="Genomic_DNA"/>
</dbReference>
<dbReference type="InterPro" id="IPR052894">
    <property type="entry name" value="AsmA-related"/>
</dbReference>
<dbReference type="RefSeq" id="WP_306675513.1">
    <property type="nucleotide sequence ID" value="NZ_CP126746.1"/>
</dbReference>
<dbReference type="AlphaFoldDB" id="A0AAX3YYP5"/>
<organism evidence="3 4">
    <name type="scientific">Enterobacter hormaechei</name>
    <dbReference type="NCBI Taxonomy" id="158836"/>
    <lineage>
        <taxon>Bacteria</taxon>
        <taxon>Pseudomonadati</taxon>
        <taxon>Pseudomonadota</taxon>
        <taxon>Gammaproteobacteria</taxon>
        <taxon>Enterobacterales</taxon>
        <taxon>Enterobacteriaceae</taxon>
        <taxon>Enterobacter</taxon>
        <taxon>Enterobacter cloacae complex</taxon>
    </lineage>
</organism>
<name>A0AAX3YYP5_9ENTR</name>
<dbReference type="NCBIfam" id="NF008091">
    <property type="entry name" value="PRK10833.1"/>
    <property type="match status" value="1"/>
</dbReference>